<keyword evidence="1" id="KW-0238">DNA-binding</keyword>
<dbReference type="GO" id="GO:0003677">
    <property type="term" value="F:DNA binding"/>
    <property type="evidence" value="ECO:0007669"/>
    <property type="project" value="UniProtKB-KW"/>
</dbReference>
<gene>
    <name evidence="1" type="ORF">CN958_18000</name>
</gene>
<dbReference type="RefSeq" id="WP_098777867.1">
    <property type="nucleotide sequence ID" value="NZ_NUHO01000076.1"/>
</dbReference>
<dbReference type="EMBL" id="NUHO01000076">
    <property type="protein sequence ID" value="PGM91579.1"/>
    <property type="molecule type" value="Genomic_DNA"/>
</dbReference>
<organism evidence="1 2">
    <name type="scientific">Bacillus cereus</name>
    <dbReference type="NCBI Taxonomy" id="1396"/>
    <lineage>
        <taxon>Bacteria</taxon>
        <taxon>Bacillati</taxon>
        <taxon>Bacillota</taxon>
        <taxon>Bacilli</taxon>
        <taxon>Bacillales</taxon>
        <taxon>Bacillaceae</taxon>
        <taxon>Bacillus</taxon>
        <taxon>Bacillus cereus group</taxon>
    </lineage>
</organism>
<comment type="caution">
    <text evidence="1">The sequence shown here is derived from an EMBL/GenBank/DDBJ whole genome shotgun (WGS) entry which is preliminary data.</text>
</comment>
<protein>
    <submittedName>
        <fullName evidence="1">DNA-binding protein</fullName>
    </submittedName>
</protein>
<dbReference type="AlphaFoldDB" id="A0A2B9DWZ4"/>
<name>A0A2B9DWZ4_BACCE</name>
<accession>A0A2B9DWZ4</accession>
<dbReference type="Proteomes" id="UP000222054">
    <property type="component" value="Unassembled WGS sequence"/>
</dbReference>
<reference evidence="1 2" key="1">
    <citation type="submission" date="2017-09" db="EMBL/GenBank/DDBJ databases">
        <title>Large-scale bioinformatics analysis of Bacillus genomes uncovers conserved roles of natural products in bacterial physiology.</title>
        <authorList>
            <consortium name="Agbiome Team Llc"/>
            <person name="Bleich R.M."/>
            <person name="Grubbs K.J."/>
            <person name="Santa Maria K.C."/>
            <person name="Allen S.E."/>
            <person name="Farag S."/>
            <person name="Shank E.A."/>
            <person name="Bowers A."/>
        </authorList>
    </citation>
    <scope>NUCLEOTIDE SEQUENCE [LARGE SCALE GENOMIC DNA]</scope>
    <source>
        <strain evidence="1 2">AFS053130</strain>
    </source>
</reference>
<sequence length="82" mass="9827">MYNINSREELQSFLKNEVWTSEEARKKLLISKQRMSQLLAENRIIPISKVGQVNLYWRKDVELLKQELVQSRKKYRPQHPSG</sequence>
<evidence type="ECO:0000313" key="2">
    <source>
        <dbReference type="Proteomes" id="UP000222054"/>
    </source>
</evidence>
<proteinExistence type="predicted"/>
<evidence type="ECO:0000313" key="1">
    <source>
        <dbReference type="EMBL" id="PGM91579.1"/>
    </source>
</evidence>